<evidence type="ECO:0000313" key="2">
    <source>
        <dbReference type="Proteomes" id="UP000095209"/>
    </source>
</evidence>
<organism evidence="1 2">
    <name type="scientific">Bacillus solimangrovi</name>
    <dbReference type="NCBI Taxonomy" id="1305675"/>
    <lineage>
        <taxon>Bacteria</taxon>
        <taxon>Bacillati</taxon>
        <taxon>Bacillota</taxon>
        <taxon>Bacilli</taxon>
        <taxon>Bacillales</taxon>
        <taxon>Bacillaceae</taxon>
        <taxon>Bacillus</taxon>
    </lineage>
</organism>
<accession>A0A1E5LDD1</accession>
<dbReference type="EMBL" id="MJEH01000036">
    <property type="protein sequence ID" value="OEH92070.1"/>
    <property type="molecule type" value="Genomic_DNA"/>
</dbReference>
<evidence type="ECO:0000313" key="1">
    <source>
        <dbReference type="EMBL" id="OEH92070.1"/>
    </source>
</evidence>
<gene>
    <name evidence="1" type="ORF">BFG57_17010</name>
</gene>
<dbReference type="STRING" id="1305675.BFG57_17010"/>
<dbReference type="RefSeq" id="WP_069717922.1">
    <property type="nucleotide sequence ID" value="NZ_MJEH01000036.1"/>
</dbReference>
<proteinExistence type="predicted"/>
<name>A0A1E5LDD1_9BACI</name>
<reference evidence="1 2" key="1">
    <citation type="submission" date="2016-08" db="EMBL/GenBank/DDBJ databases">
        <title>Genome of Bacillus solimangrovi GH2-4.</title>
        <authorList>
            <person name="Lim S."/>
            <person name="Kim B.-C."/>
        </authorList>
    </citation>
    <scope>NUCLEOTIDE SEQUENCE [LARGE SCALE GENOMIC DNA]</scope>
    <source>
        <strain evidence="1 2">GH2-4</strain>
    </source>
</reference>
<dbReference type="Proteomes" id="UP000095209">
    <property type="component" value="Unassembled WGS sequence"/>
</dbReference>
<sequence>MKAKKSSTLIGVLIFIICASTVTAMILLTINQSKQPSITAEQAEQIAINQAIDEGYEDVTLSDEYSRDMYDSRVFSEQEEKDVQTWEIRLNAKQMNPEYNTPAVIYYIHQETGDIIRTIYGIELNSE</sequence>
<keyword evidence="2" id="KW-1185">Reference proteome</keyword>
<dbReference type="AlphaFoldDB" id="A0A1E5LDD1"/>
<evidence type="ECO:0008006" key="3">
    <source>
        <dbReference type="Google" id="ProtNLM"/>
    </source>
</evidence>
<protein>
    <recommendedName>
        <fullName evidence="3">PepSY domain-containing protein</fullName>
    </recommendedName>
</protein>
<comment type="caution">
    <text evidence="1">The sequence shown here is derived from an EMBL/GenBank/DDBJ whole genome shotgun (WGS) entry which is preliminary data.</text>
</comment>